<name>A0A0G0P8J6_UNCC2</name>
<comment type="caution">
    <text evidence="2">The sequence shown here is derived from an EMBL/GenBank/DDBJ whole genome shotgun (WGS) entry which is preliminary data.</text>
</comment>
<keyword evidence="1" id="KW-1133">Transmembrane helix</keyword>
<protein>
    <recommendedName>
        <fullName evidence="4">DUF4330 domain-containing protein</fullName>
    </recommendedName>
</protein>
<evidence type="ECO:0008006" key="4">
    <source>
        <dbReference type="Google" id="ProtNLM"/>
    </source>
</evidence>
<dbReference type="STRING" id="1618345.UT18_C0010G0036"/>
<keyword evidence="1" id="KW-0472">Membrane</keyword>
<evidence type="ECO:0000256" key="1">
    <source>
        <dbReference type="SAM" id="Phobius"/>
    </source>
</evidence>
<dbReference type="Proteomes" id="UP000034207">
    <property type="component" value="Unassembled WGS sequence"/>
</dbReference>
<reference evidence="2" key="1">
    <citation type="journal article" date="2015" name="Nature">
        <title>rRNA introns, odd ribosomes, and small enigmatic genomes across a large radiation of phyla.</title>
        <authorList>
            <person name="Brown C.T."/>
            <person name="Hug L.A."/>
            <person name="Thomas B.C."/>
            <person name="Sharon I."/>
            <person name="Castelle C.J."/>
            <person name="Singh A."/>
            <person name="Wilkins M.J."/>
            <person name="Williams K.H."/>
            <person name="Banfield J.F."/>
        </authorList>
    </citation>
    <scope>NUCLEOTIDE SEQUENCE [LARGE SCALE GENOMIC DNA]</scope>
</reference>
<dbReference type="EMBL" id="LBVV01000010">
    <property type="protein sequence ID" value="KKQ94464.1"/>
    <property type="molecule type" value="Genomic_DNA"/>
</dbReference>
<sequence>MKTKKYKFNIIDLILGSIIILFLAVMVIGKLVPKEADSGKSVLVTVRIPYTDSSSVIYNEARKLGDVYFNSTLKPVRAMKVEKSVDKSSHLEVLDITIMGSGRIENDRIVFNGTRILIGQKAEIHANYFAQGVISNVQYEN</sequence>
<feature type="transmembrane region" description="Helical" evidence="1">
    <location>
        <begin position="12"/>
        <end position="32"/>
    </location>
</feature>
<evidence type="ECO:0000313" key="3">
    <source>
        <dbReference type="Proteomes" id="UP000034207"/>
    </source>
</evidence>
<accession>A0A0G0P8J6</accession>
<evidence type="ECO:0000313" key="2">
    <source>
        <dbReference type="EMBL" id="KKQ94464.1"/>
    </source>
</evidence>
<gene>
    <name evidence="2" type="ORF">UT18_C0010G0036</name>
</gene>
<proteinExistence type="predicted"/>
<organism evidence="2 3">
    <name type="scientific">candidate division CPR2 bacterium GW2011_GWC2_39_10</name>
    <dbReference type="NCBI Taxonomy" id="1618345"/>
    <lineage>
        <taxon>Bacteria</taxon>
        <taxon>Bacteria division CPR2</taxon>
    </lineage>
</organism>
<dbReference type="AlphaFoldDB" id="A0A0G0P8J6"/>
<keyword evidence="1" id="KW-0812">Transmembrane</keyword>